<dbReference type="Gene3D" id="3.90.220.20">
    <property type="entry name" value="DNA methylase specificity domains"/>
    <property type="match status" value="2"/>
</dbReference>
<dbReference type="GO" id="GO:0003677">
    <property type="term" value="F:DNA binding"/>
    <property type="evidence" value="ECO:0007669"/>
    <property type="project" value="UniProtKB-KW"/>
</dbReference>
<dbReference type="Proteomes" id="UP000579153">
    <property type="component" value="Unassembled WGS sequence"/>
</dbReference>
<dbReference type="EC" id="3.1.21.3" evidence="3"/>
<dbReference type="PANTHER" id="PTHR43140:SF1">
    <property type="entry name" value="TYPE I RESTRICTION ENZYME ECOKI SPECIFICITY SUBUNIT"/>
    <property type="match status" value="1"/>
</dbReference>
<dbReference type="AlphaFoldDB" id="A0A7W9FYU0"/>
<evidence type="ECO:0000256" key="1">
    <source>
        <dbReference type="ARBA" id="ARBA00022747"/>
    </source>
</evidence>
<comment type="caution">
    <text evidence="3">The sequence shown here is derived from an EMBL/GenBank/DDBJ whole genome shotgun (WGS) entry which is preliminary data.</text>
</comment>
<dbReference type="InterPro" id="IPR044946">
    <property type="entry name" value="Restrct_endonuc_typeI_TRD_sf"/>
</dbReference>
<keyword evidence="3" id="KW-0378">Hydrolase</keyword>
<name>A0A7W9FYU0_9ACTN</name>
<dbReference type="InterPro" id="IPR051212">
    <property type="entry name" value="Type-I_RE_S_subunit"/>
</dbReference>
<dbReference type="GO" id="GO:0009307">
    <property type="term" value="P:DNA restriction-modification system"/>
    <property type="evidence" value="ECO:0007669"/>
    <property type="project" value="UniProtKB-KW"/>
</dbReference>
<dbReference type="EMBL" id="JACHMB010000001">
    <property type="protein sequence ID" value="MBB5774053.1"/>
    <property type="molecule type" value="Genomic_DNA"/>
</dbReference>
<keyword evidence="4" id="KW-1185">Reference proteome</keyword>
<dbReference type="SUPFAM" id="SSF116734">
    <property type="entry name" value="DNA methylase specificity domain"/>
    <property type="match status" value="2"/>
</dbReference>
<evidence type="ECO:0000256" key="2">
    <source>
        <dbReference type="ARBA" id="ARBA00023125"/>
    </source>
</evidence>
<dbReference type="RefSeq" id="WP_185067921.1">
    <property type="nucleotide sequence ID" value="NZ_JACHMB010000001.1"/>
</dbReference>
<accession>A0A7W9FYU0</accession>
<dbReference type="PANTHER" id="PTHR43140">
    <property type="entry name" value="TYPE-1 RESTRICTION ENZYME ECOKI SPECIFICITY PROTEIN"/>
    <property type="match status" value="1"/>
</dbReference>
<evidence type="ECO:0000313" key="4">
    <source>
        <dbReference type="Proteomes" id="UP000579153"/>
    </source>
</evidence>
<organism evidence="3 4">
    <name type="scientific">Nonomuraea jabiensis</name>
    <dbReference type="NCBI Taxonomy" id="882448"/>
    <lineage>
        <taxon>Bacteria</taxon>
        <taxon>Bacillati</taxon>
        <taxon>Actinomycetota</taxon>
        <taxon>Actinomycetes</taxon>
        <taxon>Streptosporangiales</taxon>
        <taxon>Streptosporangiaceae</taxon>
        <taxon>Nonomuraea</taxon>
    </lineage>
</organism>
<gene>
    <name evidence="3" type="ORF">HD596_000809</name>
</gene>
<keyword evidence="1" id="KW-0680">Restriction system</keyword>
<keyword evidence="2" id="KW-0238">DNA-binding</keyword>
<evidence type="ECO:0000313" key="3">
    <source>
        <dbReference type="EMBL" id="MBB5774053.1"/>
    </source>
</evidence>
<reference evidence="3 4" key="1">
    <citation type="submission" date="2020-08" db="EMBL/GenBank/DDBJ databases">
        <title>Sequencing the genomes of 1000 actinobacteria strains.</title>
        <authorList>
            <person name="Klenk H.-P."/>
        </authorList>
    </citation>
    <scope>NUCLEOTIDE SEQUENCE [LARGE SCALE GENOMIC DNA]</scope>
    <source>
        <strain evidence="3 4">DSM 45507</strain>
    </source>
</reference>
<proteinExistence type="predicted"/>
<sequence length="380" mass="41957">MALPERPLGEAITLARCSVSVNADHEYRIAGIYSFGRGLIKRPTITGNETAYKALSRLNTGQLVMSKLNAWEGALTVVPEEFSGAHVSPEYPVFDIIEAEADVRYISHLVSWPTLWDRLTPRGSMVRRKRTTPTTLMSTPVPLPDLDEQRRIAARLDAATANLSRVEQLQEQRSKLQAAFKESLIADSLANDPDEWAVGEVIRLTRRQVDVAENDTYREIGIRSFGRGVFHKEPVTGAELGGKRVFAIEPGDLLFSNVFAWEGAVALAGDAERGYIGSHRFMTYLVDTERADASYLRHYFTSSAGLEVIRRSSPGSAGRNKTLGIKNFEAQHILLPSLPEQQRIGRHLDALAVGLSMSKGPEFVKALRPSLLNAAFSGQL</sequence>
<dbReference type="GO" id="GO:0009035">
    <property type="term" value="F:type I site-specific deoxyribonuclease activity"/>
    <property type="evidence" value="ECO:0007669"/>
    <property type="project" value="UniProtKB-EC"/>
</dbReference>
<protein>
    <submittedName>
        <fullName evidence="3">Type I restriction enzyme S subunit</fullName>
        <ecNumber evidence="3">3.1.21.3</ecNumber>
    </submittedName>
</protein>